<dbReference type="InterPro" id="IPR018114">
    <property type="entry name" value="TRYPSIN_HIS"/>
</dbReference>
<keyword evidence="6" id="KW-0732">Signal</keyword>
<evidence type="ECO:0000256" key="5">
    <source>
        <dbReference type="RuleBase" id="RU363034"/>
    </source>
</evidence>
<dbReference type="Proteomes" id="UP000759131">
    <property type="component" value="Unassembled WGS sequence"/>
</dbReference>
<dbReference type="GO" id="GO:0004252">
    <property type="term" value="F:serine-type endopeptidase activity"/>
    <property type="evidence" value="ECO:0007669"/>
    <property type="project" value="InterPro"/>
</dbReference>
<evidence type="ECO:0000313" key="9">
    <source>
        <dbReference type="Proteomes" id="UP000759131"/>
    </source>
</evidence>
<dbReference type="FunFam" id="2.40.10.10:FF:000003">
    <property type="entry name" value="Transmembrane serine protease 3"/>
    <property type="match status" value="1"/>
</dbReference>
<dbReference type="PROSITE" id="PS00135">
    <property type="entry name" value="TRYPSIN_SER"/>
    <property type="match status" value="1"/>
</dbReference>
<feature type="signal peptide" evidence="6">
    <location>
        <begin position="1"/>
        <end position="26"/>
    </location>
</feature>
<evidence type="ECO:0000256" key="6">
    <source>
        <dbReference type="SAM" id="SignalP"/>
    </source>
</evidence>
<protein>
    <recommendedName>
        <fullName evidence="7">Peptidase S1 domain-containing protein</fullName>
    </recommendedName>
</protein>
<dbReference type="PANTHER" id="PTHR24252:SF7">
    <property type="entry name" value="HYALIN"/>
    <property type="match status" value="1"/>
</dbReference>
<evidence type="ECO:0000256" key="4">
    <source>
        <dbReference type="ARBA" id="ARBA00023157"/>
    </source>
</evidence>
<dbReference type="EMBL" id="OC858571">
    <property type="protein sequence ID" value="CAD7626622.1"/>
    <property type="molecule type" value="Genomic_DNA"/>
</dbReference>
<evidence type="ECO:0000313" key="8">
    <source>
        <dbReference type="EMBL" id="CAD7626622.1"/>
    </source>
</evidence>
<dbReference type="Gene3D" id="2.40.10.10">
    <property type="entry name" value="Trypsin-like serine proteases"/>
    <property type="match status" value="1"/>
</dbReference>
<dbReference type="PROSITE" id="PS50240">
    <property type="entry name" value="TRYPSIN_DOM"/>
    <property type="match status" value="1"/>
</dbReference>
<dbReference type="SUPFAM" id="SSF50494">
    <property type="entry name" value="Trypsin-like serine proteases"/>
    <property type="match status" value="1"/>
</dbReference>
<dbReference type="Pfam" id="PF00089">
    <property type="entry name" value="Trypsin"/>
    <property type="match status" value="1"/>
</dbReference>
<dbReference type="EMBL" id="CAJPIZ010003996">
    <property type="protein sequence ID" value="CAG2107052.1"/>
    <property type="molecule type" value="Genomic_DNA"/>
</dbReference>
<proteinExistence type="predicted"/>
<dbReference type="InterPro" id="IPR001314">
    <property type="entry name" value="Peptidase_S1A"/>
</dbReference>
<keyword evidence="1 5" id="KW-0645">Protease</keyword>
<keyword evidence="2 5" id="KW-0378">Hydrolase</keyword>
<dbReference type="PROSITE" id="PS00134">
    <property type="entry name" value="TRYPSIN_HIS"/>
    <property type="match status" value="1"/>
</dbReference>
<dbReference type="CDD" id="cd00190">
    <property type="entry name" value="Tryp_SPc"/>
    <property type="match status" value="1"/>
</dbReference>
<feature type="non-terminal residue" evidence="8">
    <location>
        <position position="285"/>
    </location>
</feature>
<dbReference type="SMART" id="SM00020">
    <property type="entry name" value="Tryp_SPc"/>
    <property type="match status" value="1"/>
</dbReference>
<dbReference type="AlphaFoldDB" id="A0A7R9KRE4"/>
<organism evidence="8">
    <name type="scientific">Medioppia subpectinata</name>
    <dbReference type="NCBI Taxonomy" id="1979941"/>
    <lineage>
        <taxon>Eukaryota</taxon>
        <taxon>Metazoa</taxon>
        <taxon>Ecdysozoa</taxon>
        <taxon>Arthropoda</taxon>
        <taxon>Chelicerata</taxon>
        <taxon>Arachnida</taxon>
        <taxon>Acari</taxon>
        <taxon>Acariformes</taxon>
        <taxon>Sarcoptiformes</taxon>
        <taxon>Oribatida</taxon>
        <taxon>Brachypylina</taxon>
        <taxon>Oppioidea</taxon>
        <taxon>Oppiidae</taxon>
        <taxon>Medioppia</taxon>
    </lineage>
</organism>
<name>A0A7R9KRE4_9ACAR</name>
<dbReference type="InterPro" id="IPR009003">
    <property type="entry name" value="Peptidase_S1_PA"/>
</dbReference>
<evidence type="ECO:0000256" key="3">
    <source>
        <dbReference type="ARBA" id="ARBA00022825"/>
    </source>
</evidence>
<dbReference type="InterPro" id="IPR001254">
    <property type="entry name" value="Trypsin_dom"/>
</dbReference>
<accession>A0A7R9KRE4</accession>
<dbReference type="OrthoDB" id="10002959at2759"/>
<keyword evidence="3 5" id="KW-0720">Serine protease</keyword>
<evidence type="ECO:0000256" key="2">
    <source>
        <dbReference type="ARBA" id="ARBA00022801"/>
    </source>
</evidence>
<keyword evidence="4" id="KW-1015">Disulfide bond</keyword>
<dbReference type="InterPro" id="IPR033116">
    <property type="entry name" value="TRYPSIN_SER"/>
</dbReference>
<dbReference type="InterPro" id="IPR043504">
    <property type="entry name" value="Peptidase_S1_PA_chymotrypsin"/>
</dbReference>
<dbReference type="PRINTS" id="PR00722">
    <property type="entry name" value="CHYMOTRYPSIN"/>
</dbReference>
<reference evidence="8" key="1">
    <citation type="submission" date="2020-11" db="EMBL/GenBank/DDBJ databases">
        <authorList>
            <person name="Tran Van P."/>
        </authorList>
    </citation>
    <scope>NUCLEOTIDE SEQUENCE</scope>
</reference>
<sequence length="285" mass="31164">MSLLFVINKIIIIQLLILCLYKQTYSERCGLASQATRIVGGQQSRPLSWPWMALLTIRQTSIRSTSLSRCGGSLISDEWVLTAAHCVSPKTGSQISDIQITFGEYDTRRYESTEVKRHVAAVYLDSYSDSSNANDIALLKLNQKLDLKSAHNFLQPICLPTAGLQVKGDTCVATGWGANYGGGRGSDVLQEVRLPIVANNVCQWRWRSAFSPDRQLCAGYMEGGRDTCQGDSGGPLNCQIANGAYLLQGITSYGGGCAQPNSPGVYTKVSTYMPWIERTTGLKFN</sequence>
<gene>
    <name evidence="8" type="ORF">OSB1V03_LOCUS7055</name>
</gene>
<feature type="chain" id="PRO_5035591874" description="Peptidase S1 domain-containing protein" evidence="6">
    <location>
        <begin position="27"/>
        <end position="285"/>
    </location>
</feature>
<keyword evidence="9" id="KW-1185">Reference proteome</keyword>
<feature type="domain" description="Peptidase S1" evidence="7">
    <location>
        <begin position="38"/>
        <end position="281"/>
    </location>
</feature>
<dbReference type="GO" id="GO:0006508">
    <property type="term" value="P:proteolysis"/>
    <property type="evidence" value="ECO:0007669"/>
    <property type="project" value="UniProtKB-KW"/>
</dbReference>
<evidence type="ECO:0000256" key="1">
    <source>
        <dbReference type="ARBA" id="ARBA00022670"/>
    </source>
</evidence>
<evidence type="ECO:0000259" key="7">
    <source>
        <dbReference type="PROSITE" id="PS50240"/>
    </source>
</evidence>
<dbReference type="PANTHER" id="PTHR24252">
    <property type="entry name" value="ACROSIN-RELATED"/>
    <property type="match status" value="1"/>
</dbReference>